<sequence>MNRMYKATFFGLIGIALAVILKDATVCNGQPAAVTIGAVFSESLQADYETAFRLAVDSINNDRSILPNTELKVVVNRSASLNAFINIEMVQYLINYGVVAIVGPMTSTGVKFTQPYCAGFNVPQLAPVATDPIFSFTPATFPYLVRLSPSINGLLAVKDIAYNKGWKISATEHFDPVSNFTSLNVSPQLEAIRKTRTRIVVLNTMARYTVVVLTQALQMRMLKDWVWIVTDGSTNTEWSMVPGNYPLHKFYGVIGTRPSFGAGERYPAFNREWTTMGYETISTPGGKSFDAALVVGKALHQMIKDGFKVKAASMAFNFDQVIPSTTWPQGRKLMGYIRNVSMDGVMSPLSFDQNGSPVHAKYDIVGRWGSKEGVVMDQRKPIIWLSGSVATPKDTPAMVENTTIRVITVMEKPFVFVRESKNGKRVYAGLCIDLLEKLKEKMKFRYTIEESEGNVYGAPDIFTGEWNGMVKYLIDNKADLAIGSFTISSSRQTVIDFTQPFMDVGLSILMRKEKDSEYKVFSFLRPFDIHLWVAIVFTTLGVGAFIWLHSTFSPYGYHGRVAQTSDPSALTREQIKAKDYLRFFNSIWSSFAYYVSQGPDMLHPVSLSGRIAVGVWWFAVLIIEATYTANLASFLIMQRFKIPIRSVEDLASQTKMEYGIPGNGQIQTFFQSSSIPTYVTMWEFMKSSGTILKNSSQGINRVRQGNFAFISDSVVLEYHIHRPPCDTLFTVGGVFGKFGYGFGLQKDSPFTQQFSVNVLELRQKGYIETLKSKWLMSACETDHQHSQHPSSIDTSGDVLTFTDLSGVFYCVLFGMVSSVLCVVAGAVCCSSQRYKAKQRELMH</sequence>
<evidence type="ECO:0000313" key="19">
    <source>
        <dbReference type="Proteomes" id="UP001249851"/>
    </source>
</evidence>
<keyword evidence="12" id="KW-0407">Ion channel</keyword>
<proteinExistence type="predicted"/>
<dbReference type="InterPro" id="IPR001320">
    <property type="entry name" value="Iontro_rcpt_C"/>
</dbReference>
<evidence type="ECO:0000259" key="17">
    <source>
        <dbReference type="SMART" id="SM00918"/>
    </source>
</evidence>
<evidence type="ECO:0000256" key="8">
    <source>
        <dbReference type="ARBA" id="ARBA00023170"/>
    </source>
</evidence>
<dbReference type="SUPFAM" id="SSF53822">
    <property type="entry name" value="Periplasmic binding protein-like I"/>
    <property type="match status" value="1"/>
</dbReference>
<dbReference type="InterPro" id="IPR028082">
    <property type="entry name" value="Peripla_BP_I"/>
</dbReference>
<dbReference type="Pfam" id="PF00060">
    <property type="entry name" value="Lig_chan"/>
    <property type="match status" value="1"/>
</dbReference>
<keyword evidence="8 18" id="KW-0675">Receptor</keyword>
<accession>A0AAD9QS40</accession>
<dbReference type="Pfam" id="PF10613">
    <property type="entry name" value="Lig_chan-Glu_bd"/>
    <property type="match status" value="1"/>
</dbReference>
<keyword evidence="2" id="KW-0813">Transport</keyword>
<evidence type="ECO:0000256" key="11">
    <source>
        <dbReference type="ARBA" id="ARBA00023286"/>
    </source>
</evidence>
<dbReference type="Pfam" id="PF01094">
    <property type="entry name" value="ANF_receptor"/>
    <property type="match status" value="2"/>
</dbReference>
<evidence type="ECO:0000313" key="18">
    <source>
        <dbReference type="EMBL" id="KAK2566474.1"/>
    </source>
</evidence>
<keyword evidence="4 14" id="KW-1133">Transmembrane helix</keyword>
<dbReference type="PANTHER" id="PTHR18966">
    <property type="entry name" value="IONOTROPIC GLUTAMATE RECEPTOR"/>
    <property type="match status" value="1"/>
</dbReference>
<feature type="signal peptide" evidence="15">
    <location>
        <begin position="1"/>
        <end position="18"/>
    </location>
</feature>
<protein>
    <submittedName>
        <fullName evidence="18">Glutamate receptor 4</fullName>
    </submittedName>
</protein>
<dbReference type="Gene3D" id="3.40.50.2300">
    <property type="match status" value="3"/>
</dbReference>
<keyword evidence="6" id="KW-0406">Ion transport</keyword>
<organism evidence="18 19">
    <name type="scientific">Acropora cervicornis</name>
    <name type="common">Staghorn coral</name>
    <dbReference type="NCBI Taxonomy" id="6130"/>
    <lineage>
        <taxon>Eukaryota</taxon>
        <taxon>Metazoa</taxon>
        <taxon>Cnidaria</taxon>
        <taxon>Anthozoa</taxon>
        <taxon>Hexacorallia</taxon>
        <taxon>Scleractinia</taxon>
        <taxon>Astrocoeniina</taxon>
        <taxon>Acroporidae</taxon>
        <taxon>Acropora</taxon>
    </lineage>
</organism>
<evidence type="ECO:0000256" key="7">
    <source>
        <dbReference type="ARBA" id="ARBA00023136"/>
    </source>
</evidence>
<reference evidence="18" key="1">
    <citation type="journal article" date="2023" name="G3 (Bethesda)">
        <title>Whole genome assembly and annotation of the endangered Caribbean coral Acropora cervicornis.</title>
        <authorList>
            <person name="Selwyn J.D."/>
            <person name="Vollmer S.V."/>
        </authorList>
    </citation>
    <scope>NUCLEOTIDE SEQUENCE</scope>
    <source>
        <strain evidence="18">K2</strain>
    </source>
</reference>
<evidence type="ECO:0000256" key="14">
    <source>
        <dbReference type="SAM" id="Phobius"/>
    </source>
</evidence>
<comment type="caution">
    <text evidence="18">The sequence shown here is derived from an EMBL/GenBank/DDBJ whole genome shotgun (WGS) entry which is preliminary data.</text>
</comment>
<comment type="subcellular location">
    <subcellularLocation>
        <location evidence="1">Membrane</location>
        <topology evidence="1">Multi-pass membrane protein</topology>
    </subcellularLocation>
    <subcellularLocation>
        <location evidence="13">Postsynaptic cell membrane</location>
    </subcellularLocation>
</comment>
<keyword evidence="19" id="KW-1185">Reference proteome</keyword>
<dbReference type="FunFam" id="1.10.287.70:FF:000143">
    <property type="entry name" value="Probable glutamate receptor"/>
    <property type="match status" value="1"/>
</dbReference>
<keyword evidence="7 14" id="KW-0472">Membrane</keyword>
<dbReference type="GO" id="GO:0045211">
    <property type="term" value="C:postsynaptic membrane"/>
    <property type="evidence" value="ECO:0007669"/>
    <property type="project" value="UniProtKB-SubCell"/>
</dbReference>
<feature type="transmembrane region" description="Helical" evidence="14">
    <location>
        <begin position="616"/>
        <end position="636"/>
    </location>
</feature>
<dbReference type="Proteomes" id="UP001249851">
    <property type="component" value="Unassembled WGS sequence"/>
</dbReference>
<evidence type="ECO:0000256" key="2">
    <source>
        <dbReference type="ARBA" id="ARBA00022448"/>
    </source>
</evidence>
<keyword evidence="3 14" id="KW-0812">Transmembrane</keyword>
<dbReference type="GO" id="GO:0015276">
    <property type="term" value="F:ligand-gated monoatomic ion channel activity"/>
    <property type="evidence" value="ECO:0007669"/>
    <property type="project" value="InterPro"/>
</dbReference>
<dbReference type="InterPro" id="IPR019594">
    <property type="entry name" value="Glu/Gly-bd"/>
</dbReference>
<dbReference type="Gene3D" id="3.40.190.10">
    <property type="entry name" value="Periplasmic binding protein-like II"/>
    <property type="match status" value="3"/>
</dbReference>
<evidence type="ECO:0000256" key="3">
    <source>
        <dbReference type="ARBA" id="ARBA00022692"/>
    </source>
</evidence>
<evidence type="ECO:0000256" key="5">
    <source>
        <dbReference type="ARBA" id="ARBA00023018"/>
    </source>
</evidence>
<evidence type="ECO:0000256" key="13">
    <source>
        <dbReference type="ARBA" id="ARBA00034100"/>
    </source>
</evidence>
<evidence type="ECO:0000256" key="6">
    <source>
        <dbReference type="ARBA" id="ARBA00023065"/>
    </source>
</evidence>
<dbReference type="SMART" id="SM00918">
    <property type="entry name" value="Lig_chan-Glu_bd"/>
    <property type="match status" value="1"/>
</dbReference>
<dbReference type="SMART" id="SM00079">
    <property type="entry name" value="PBPe"/>
    <property type="match status" value="1"/>
</dbReference>
<feature type="transmembrane region" description="Helical" evidence="14">
    <location>
        <begin position="807"/>
        <end position="827"/>
    </location>
</feature>
<keyword evidence="15" id="KW-0732">Signal</keyword>
<evidence type="ECO:0000256" key="15">
    <source>
        <dbReference type="SAM" id="SignalP"/>
    </source>
</evidence>
<dbReference type="FunFam" id="3.40.190.10:FF:000024">
    <property type="entry name" value="Glutamate receptor, ionotropic, delta 1"/>
    <property type="match status" value="1"/>
</dbReference>
<feature type="domain" description="Ionotropic glutamate receptor C-terminal" evidence="16">
    <location>
        <begin position="403"/>
        <end position="777"/>
    </location>
</feature>
<evidence type="ECO:0000256" key="1">
    <source>
        <dbReference type="ARBA" id="ARBA00004141"/>
    </source>
</evidence>
<feature type="domain" description="Ionotropic glutamate receptor L-glutamate and glycine-binding" evidence="17">
    <location>
        <begin position="413"/>
        <end position="475"/>
    </location>
</feature>
<evidence type="ECO:0000259" key="16">
    <source>
        <dbReference type="SMART" id="SM00079"/>
    </source>
</evidence>
<dbReference type="EMBL" id="JARQWQ010000017">
    <property type="protein sequence ID" value="KAK2566474.1"/>
    <property type="molecule type" value="Genomic_DNA"/>
</dbReference>
<feature type="transmembrane region" description="Helical" evidence="14">
    <location>
        <begin position="529"/>
        <end position="548"/>
    </location>
</feature>
<feature type="chain" id="PRO_5042032894" evidence="15">
    <location>
        <begin position="19"/>
        <end position="843"/>
    </location>
</feature>
<dbReference type="SUPFAM" id="SSF53850">
    <property type="entry name" value="Periplasmic binding protein-like II"/>
    <property type="match status" value="1"/>
</dbReference>
<evidence type="ECO:0000256" key="4">
    <source>
        <dbReference type="ARBA" id="ARBA00022989"/>
    </source>
</evidence>
<dbReference type="AlphaFoldDB" id="A0AAD9QS40"/>
<reference evidence="18" key="2">
    <citation type="journal article" date="2023" name="Science">
        <title>Genomic signatures of disease resistance in endangered staghorn corals.</title>
        <authorList>
            <person name="Vollmer S.V."/>
            <person name="Selwyn J.D."/>
            <person name="Despard B.A."/>
            <person name="Roesel C.L."/>
        </authorList>
    </citation>
    <scope>NUCLEOTIDE SEQUENCE</scope>
    <source>
        <strain evidence="18">K2</strain>
    </source>
</reference>
<keyword evidence="5" id="KW-0770">Synapse</keyword>
<name>A0AAD9QS40_ACRCE</name>
<evidence type="ECO:0000256" key="12">
    <source>
        <dbReference type="ARBA" id="ARBA00023303"/>
    </source>
</evidence>
<gene>
    <name evidence="18" type="ORF">P5673_009995</name>
</gene>
<keyword evidence="11" id="KW-1071">Ligand-gated ion channel</keyword>
<dbReference type="InterPro" id="IPR015683">
    <property type="entry name" value="Ionotropic_Glu_rcpt"/>
</dbReference>
<keyword evidence="10" id="KW-0628">Postsynaptic cell membrane</keyword>
<dbReference type="InterPro" id="IPR001828">
    <property type="entry name" value="ANF_lig-bd_rcpt"/>
</dbReference>
<evidence type="ECO:0000256" key="9">
    <source>
        <dbReference type="ARBA" id="ARBA00023180"/>
    </source>
</evidence>
<evidence type="ECO:0000256" key="10">
    <source>
        <dbReference type="ARBA" id="ARBA00023257"/>
    </source>
</evidence>
<keyword evidence="9" id="KW-0325">Glycoprotein</keyword>
<feature type="transmembrane region" description="Helical" evidence="14">
    <location>
        <begin position="580"/>
        <end position="596"/>
    </location>
</feature>